<dbReference type="Proteomes" id="UP000245051">
    <property type="component" value="Chromosome"/>
</dbReference>
<gene>
    <name evidence="1" type="ORF">DDQ41_27875</name>
    <name evidence="2" type="ORF">SSP531S_41510</name>
</gene>
<sequence>MGYGFPIAKFFRIVNRQTGVCLSAASGGRTYVDASHLAGGVSYSHTNDQHLAVGPVKGARGEVWFLDDRARGSFVEASCLVNANKDIRTAYTLHAGPRDESTITYGPDELGLIGWGQKGQTQWVAGDGRIWPEPRSDKFITVLWDGRKHGIGLADHADENQHWTFQEVELPGESVPTERLGIYEQSPPGTDLSKWRKRM</sequence>
<dbReference type="AlphaFoldDB" id="A0A2S1Z707"/>
<dbReference type="KEGG" id="sspo:DDQ41_27875"/>
<accession>A0A2S1Z707</accession>
<dbReference type="EMBL" id="CP029254">
    <property type="protein sequence ID" value="AWK12102.1"/>
    <property type="molecule type" value="Genomic_DNA"/>
</dbReference>
<evidence type="ECO:0000313" key="1">
    <source>
        <dbReference type="EMBL" id="AWK12102.1"/>
    </source>
</evidence>
<reference evidence="1 3" key="1">
    <citation type="submission" date="2018-05" db="EMBL/GenBank/DDBJ databases">
        <title>Complete genome sequence of the Type Strain of Streptomyces spongiicola HNM0071, the producer of staurosporine.</title>
        <authorList>
            <person name="Zhou S."/>
            <person name="Huang X."/>
        </authorList>
    </citation>
    <scope>NUCLEOTIDE SEQUENCE [LARGE SCALE GENOMIC DNA]</scope>
    <source>
        <strain evidence="1 3">HNM0071</strain>
    </source>
</reference>
<dbReference type="OrthoDB" id="3542260at2"/>
<dbReference type="Proteomes" id="UP000265354">
    <property type="component" value="Unassembled WGS sequence"/>
</dbReference>
<evidence type="ECO:0000313" key="3">
    <source>
        <dbReference type="Proteomes" id="UP000245051"/>
    </source>
</evidence>
<keyword evidence="3" id="KW-1185">Reference proteome</keyword>
<evidence type="ECO:0000313" key="4">
    <source>
        <dbReference type="Proteomes" id="UP000265354"/>
    </source>
</evidence>
<evidence type="ECO:0008006" key="5">
    <source>
        <dbReference type="Google" id="ProtNLM"/>
    </source>
</evidence>
<organism evidence="2 4">
    <name type="scientific">Streptomyces spongiicola</name>
    <dbReference type="NCBI Taxonomy" id="1690221"/>
    <lineage>
        <taxon>Bacteria</taxon>
        <taxon>Bacillati</taxon>
        <taxon>Actinomycetota</taxon>
        <taxon>Actinomycetes</taxon>
        <taxon>Kitasatosporales</taxon>
        <taxon>Streptomycetaceae</taxon>
        <taxon>Streptomyces</taxon>
    </lineage>
</organism>
<dbReference type="RefSeq" id="WP_109296936.1">
    <property type="nucleotide sequence ID" value="NZ_BGZL01000012.1"/>
</dbReference>
<name>A0A2S1Z707_9ACTN</name>
<reference evidence="2 4" key="2">
    <citation type="submission" date="2018-07" db="EMBL/GenBank/DDBJ databases">
        <title>Whole Genome Shotgun Sequence of Streptomyces spongiicola strain 531S.</title>
        <authorList>
            <person name="Dohra H."/>
            <person name="Kodani S."/>
        </authorList>
    </citation>
    <scope>NUCLEOTIDE SEQUENCE [LARGE SCALE GENOMIC DNA]</scope>
    <source>
        <strain evidence="2 4">531S</strain>
    </source>
</reference>
<protein>
    <recommendedName>
        <fullName evidence="5">Ricin B lectin domain-containing protein</fullName>
    </recommendedName>
</protein>
<evidence type="ECO:0000313" key="2">
    <source>
        <dbReference type="EMBL" id="GBQ02688.1"/>
    </source>
</evidence>
<dbReference type="EMBL" id="BGZL01000012">
    <property type="protein sequence ID" value="GBQ02688.1"/>
    <property type="molecule type" value="Genomic_DNA"/>
</dbReference>
<proteinExistence type="predicted"/>